<gene>
    <name evidence="1" type="ORF">IW245_001982</name>
</gene>
<dbReference type="AlphaFoldDB" id="A0A8J7GGN6"/>
<evidence type="ECO:0000313" key="1">
    <source>
        <dbReference type="EMBL" id="MBG6135788.1"/>
    </source>
</evidence>
<dbReference type="Proteomes" id="UP000622552">
    <property type="component" value="Unassembled WGS sequence"/>
</dbReference>
<comment type="caution">
    <text evidence="1">The sequence shown here is derived from an EMBL/GenBank/DDBJ whole genome shotgun (WGS) entry which is preliminary data.</text>
</comment>
<organism evidence="1 2">
    <name type="scientific">Longispora fulva</name>
    <dbReference type="NCBI Taxonomy" id="619741"/>
    <lineage>
        <taxon>Bacteria</taxon>
        <taxon>Bacillati</taxon>
        <taxon>Actinomycetota</taxon>
        <taxon>Actinomycetes</taxon>
        <taxon>Micromonosporales</taxon>
        <taxon>Micromonosporaceae</taxon>
        <taxon>Longispora</taxon>
    </lineage>
</organism>
<reference evidence="1" key="1">
    <citation type="submission" date="2020-11" db="EMBL/GenBank/DDBJ databases">
        <title>Sequencing the genomes of 1000 actinobacteria strains.</title>
        <authorList>
            <person name="Klenk H.-P."/>
        </authorList>
    </citation>
    <scope>NUCLEOTIDE SEQUENCE</scope>
    <source>
        <strain evidence="1">DSM 45356</strain>
    </source>
</reference>
<dbReference type="EMBL" id="JADOUF010000001">
    <property type="protein sequence ID" value="MBG6135788.1"/>
    <property type="molecule type" value="Genomic_DNA"/>
</dbReference>
<sequence length="437" mass="47041">MADPVKRLGSRRLLSDVYGPGAQAGNNGAPDAYVGQLRFDALLAETLVLPDSWILDGRFFLGTAPAVLLDLVGRGAHLRRLPLEVRTRSTARPGGRLADALRANLLPSEGKTTLNPCQQWGISDTGLRTGIAAALGRTPERLLRPRLDRASDLEVPGVLRTFLSELSGGAADEDLGLMETGWRRWIEAERAGVLRVVPWEGRLRIGHPDLSLPAERLVSHEGRELLRRIEDSGSRDLRTSAIARMIAATELPSTDADTLGRWLHAAWHTASARQHHADVAYTVPAGGRALNPLEHALDHDEPDIVLIDDLLPALSALDGAGYGRFTHLHARRLARIWNDGDVGDVRRLVADLTETLTSVRNPRRTGSRAWAAISLAAGSSAVATAPLAAQGPVAVIATTALATVASLSAGVLSYSQQAHGGAGRRRVLRYLRRRAHP</sequence>
<proteinExistence type="predicted"/>
<dbReference type="RefSeq" id="WP_197002851.1">
    <property type="nucleotide sequence ID" value="NZ_BONS01000002.1"/>
</dbReference>
<keyword evidence="2" id="KW-1185">Reference proteome</keyword>
<evidence type="ECO:0000313" key="2">
    <source>
        <dbReference type="Proteomes" id="UP000622552"/>
    </source>
</evidence>
<accession>A0A8J7GGN6</accession>
<name>A0A8J7GGN6_9ACTN</name>
<protein>
    <submittedName>
        <fullName evidence="1">Uncharacterized protein</fullName>
    </submittedName>
</protein>